<dbReference type="AlphaFoldDB" id="A0AB33KPX6"/>
<feature type="signal peptide" evidence="1">
    <location>
        <begin position="1"/>
        <end position="26"/>
    </location>
</feature>
<evidence type="ECO:0008006" key="3">
    <source>
        <dbReference type="Google" id="ProtNLM"/>
    </source>
</evidence>
<name>A0AB33KPX6_9ACTN</name>
<gene>
    <name evidence="2" type="ORF">SCMC78_70150</name>
</gene>
<dbReference type="KEGG" id="stcm:SCMC78_70150"/>
<dbReference type="EMBL" id="AP035884">
    <property type="protein sequence ID" value="BFP57208.1"/>
    <property type="molecule type" value="Genomic_DNA"/>
</dbReference>
<proteinExistence type="predicted"/>
<organism evidence="2">
    <name type="scientific">Streptomyces sp. CMC78</name>
    <dbReference type="NCBI Taxonomy" id="3231512"/>
    <lineage>
        <taxon>Bacteria</taxon>
        <taxon>Bacillati</taxon>
        <taxon>Actinomycetota</taxon>
        <taxon>Actinomycetes</taxon>
        <taxon>Kitasatosporales</taxon>
        <taxon>Streptomycetaceae</taxon>
        <taxon>Streptomyces</taxon>
    </lineage>
</organism>
<feature type="chain" id="PRO_5044341441" description="Secreted protein" evidence="1">
    <location>
        <begin position="27"/>
        <end position="136"/>
    </location>
</feature>
<accession>A0AB33KPX6</accession>
<evidence type="ECO:0000313" key="2">
    <source>
        <dbReference type="EMBL" id="BFP57208.1"/>
    </source>
</evidence>
<reference evidence="2" key="1">
    <citation type="submission" date="2024-07" db="EMBL/GenBank/DDBJ databases">
        <title>Complete genome sequences of cellulolytic bacteria, Kitasatospora sp. CMC57 and Streptomyces sp. CMC78, isolated from Japanese agricultural soil.</title>
        <authorList>
            <person name="Hashimoto T."/>
            <person name="Ito M."/>
            <person name="Iwamoto M."/>
            <person name="Fukahori D."/>
            <person name="Shoda T."/>
            <person name="Sakoda M."/>
            <person name="Morohoshi T."/>
            <person name="Mitsuboshi M."/>
            <person name="Nishizawa T."/>
        </authorList>
    </citation>
    <scope>NUCLEOTIDE SEQUENCE</scope>
    <source>
        <strain evidence="2">CMC78</strain>
    </source>
</reference>
<protein>
    <recommendedName>
        <fullName evidence="3">Secreted protein</fullName>
    </recommendedName>
</protein>
<keyword evidence="1" id="KW-0732">Signal</keyword>
<evidence type="ECO:0000256" key="1">
    <source>
        <dbReference type="SAM" id="SignalP"/>
    </source>
</evidence>
<sequence length="136" mass="14508">MFPIPAMKRLLAGLALAGAVSGLATAPATARQAEALGQCSVSASNPMHTGDYVWAEAPWNCSTLPPDGGAKIYLKLFRDGELVKSAEFWQGGAFNFVYSTGVPCVGGTHTYQVRTHGWDSDHINYDAWSQEISLGC</sequence>